<keyword evidence="2" id="KW-1185">Reference proteome</keyword>
<comment type="caution">
    <text evidence="1">The sequence shown here is derived from an EMBL/GenBank/DDBJ whole genome shotgun (WGS) entry which is preliminary data.</text>
</comment>
<name>A0ABD3STC6_9LAMI</name>
<organism evidence="1 2">
    <name type="scientific">Penstemon smallii</name>
    <dbReference type="NCBI Taxonomy" id="265156"/>
    <lineage>
        <taxon>Eukaryota</taxon>
        <taxon>Viridiplantae</taxon>
        <taxon>Streptophyta</taxon>
        <taxon>Embryophyta</taxon>
        <taxon>Tracheophyta</taxon>
        <taxon>Spermatophyta</taxon>
        <taxon>Magnoliopsida</taxon>
        <taxon>eudicotyledons</taxon>
        <taxon>Gunneridae</taxon>
        <taxon>Pentapetalae</taxon>
        <taxon>asterids</taxon>
        <taxon>lamiids</taxon>
        <taxon>Lamiales</taxon>
        <taxon>Plantaginaceae</taxon>
        <taxon>Cheloneae</taxon>
        <taxon>Penstemon</taxon>
    </lineage>
</organism>
<evidence type="ECO:0000313" key="2">
    <source>
        <dbReference type="Proteomes" id="UP001634393"/>
    </source>
</evidence>
<sequence length="191" mass="21282">MILVGSTTRFTLGTPSIKTLPESIALVGFMCHAPMANTPAILVMDSWCMADLIIARGQFRWAFFLSMPLRCGVSGMQNMVPLWPREQKNHFFSISFNSSGDSYCSYSFPLITTLRTFWGCTKASVSGQSSQTTENFTPGRMLRCDSTIQNSNYDTFSVVCDGWPDTDAFVLPQKVWSVASLSLLIVFCNNY</sequence>
<protein>
    <submittedName>
        <fullName evidence="1">Uncharacterized protein</fullName>
    </submittedName>
</protein>
<dbReference type="EMBL" id="JBJXBP010000005">
    <property type="protein sequence ID" value="KAL3827864.1"/>
    <property type="molecule type" value="Genomic_DNA"/>
</dbReference>
<gene>
    <name evidence="1" type="ORF">ACJIZ3_016666</name>
</gene>
<evidence type="ECO:0000313" key="1">
    <source>
        <dbReference type="EMBL" id="KAL3827864.1"/>
    </source>
</evidence>
<reference evidence="1 2" key="1">
    <citation type="submission" date="2024-12" db="EMBL/GenBank/DDBJ databases">
        <title>The unique morphological basis and parallel evolutionary history of personate flowers in Penstemon.</title>
        <authorList>
            <person name="Depatie T.H."/>
            <person name="Wessinger C.A."/>
        </authorList>
    </citation>
    <scope>NUCLEOTIDE SEQUENCE [LARGE SCALE GENOMIC DNA]</scope>
    <source>
        <strain evidence="1">WTNN_2</strain>
        <tissue evidence="1">Leaf</tissue>
    </source>
</reference>
<dbReference type="AlphaFoldDB" id="A0ABD3STC6"/>
<accession>A0ABD3STC6</accession>
<dbReference type="Proteomes" id="UP001634393">
    <property type="component" value="Unassembled WGS sequence"/>
</dbReference>
<proteinExistence type="predicted"/>